<dbReference type="InterPro" id="IPR001810">
    <property type="entry name" value="F-box_dom"/>
</dbReference>
<dbReference type="Pfam" id="PF14299">
    <property type="entry name" value="PP2"/>
    <property type="match status" value="1"/>
</dbReference>
<gene>
    <name evidence="3" type="ORF">RchiOBHm_Chr2g0090041</name>
</gene>
<evidence type="ECO:0000256" key="1">
    <source>
        <dbReference type="SAM" id="MobiDB-lite"/>
    </source>
</evidence>
<comment type="caution">
    <text evidence="3">The sequence shown here is derived from an EMBL/GenBank/DDBJ whole genome shotgun (WGS) entry which is preliminary data.</text>
</comment>
<name>A0A2P6RJB9_ROSCH</name>
<dbReference type="SUPFAM" id="SSF81383">
    <property type="entry name" value="F-box domain"/>
    <property type="match status" value="1"/>
</dbReference>
<evidence type="ECO:0000259" key="2">
    <source>
        <dbReference type="PROSITE" id="PS50181"/>
    </source>
</evidence>
<keyword evidence="4" id="KW-1185">Reference proteome</keyword>
<dbReference type="InterPro" id="IPR036047">
    <property type="entry name" value="F-box-like_dom_sf"/>
</dbReference>
<feature type="domain" description="F-box" evidence="2">
    <location>
        <begin position="31"/>
        <end position="77"/>
    </location>
</feature>
<feature type="compositionally biased region" description="Basic and acidic residues" evidence="1">
    <location>
        <begin position="1"/>
        <end position="15"/>
    </location>
</feature>
<evidence type="ECO:0000313" key="4">
    <source>
        <dbReference type="Proteomes" id="UP000238479"/>
    </source>
</evidence>
<dbReference type="InterPro" id="IPR025886">
    <property type="entry name" value="PP2-like"/>
</dbReference>
<organism evidence="3 4">
    <name type="scientific">Rosa chinensis</name>
    <name type="common">China rose</name>
    <dbReference type="NCBI Taxonomy" id="74649"/>
    <lineage>
        <taxon>Eukaryota</taxon>
        <taxon>Viridiplantae</taxon>
        <taxon>Streptophyta</taxon>
        <taxon>Embryophyta</taxon>
        <taxon>Tracheophyta</taxon>
        <taxon>Spermatophyta</taxon>
        <taxon>Magnoliopsida</taxon>
        <taxon>eudicotyledons</taxon>
        <taxon>Gunneridae</taxon>
        <taxon>Pentapetalae</taxon>
        <taxon>rosids</taxon>
        <taxon>fabids</taxon>
        <taxon>Rosales</taxon>
        <taxon>Rosaceae</taxon>
        <taxon>Rosoideae</taxon>
        <taxon>Rosoideae incertae sedis</taxon>
        <taxon>Rosa</taxon>
    </lineage>
</organism>
<dbReference type="PROSITE" id="PS50181">
    <property type="entry name" value="FBOX"/>
    <property type="match status" value="1"/>
</dbReference>
<reference evidence="3 4" key="1">
    <citation type="journal article" date="2018" name="Nat. Genet.">
        <title>The Rosa genome provides new insights in the design of modern roses.</title>
        <authorList>
            <person name="Bendahmane M."/>
        </authorList>
    </citation>
    <scope>NUCLEOTIDE SEQUENCE [LARGE SCALE GENOMIC DNA]</scope>
    <source>
        <strain evidence="4">cv. Old Blush</strain>
    </source>
</reference>
<dbReference type="OMA" id="CCFRIRG"/>
<dbReference type="PANTHER" id="PTHR32278">
    <property type="entry name" value="F-BOX DOMAIN-CONTAINING PROTEIN"/>
    <property type="match status" value="1"/>
</dbReference>
<dbReference type="Gramene" id="PRQ46532">
    <property type="protein sequence ID" value="PRQ46532"/>
    <property type="gene ID" value="RchiOBHm_Chr2g0090041"/>
</dbReference>
<sequence length="316" mass="35884">MKKRNRVTEKVNKNSEEEEESPATEMQKQPLLDLQALPEGCIAHVISLTSPPDACRLSLLSKVIRSAAESDAVWDKFIPHDTHEILSQFNSLSSSSPPKSKKELYMALCDNPVLIDEGYTSFSLEKWSGKKCYMIAAKRLRIAWGDTPRYWTWKSVTESRFKEAAELSGQVFWLEIRGRIEKRMLSPSTTYKAYLVYKLTQHTYGLNWAAVVTVCARAYGFDYECPGLKEITAGIKSTAFLAPQREIDGQLARNKKIKKAKFPNEGRADGWLEMELGEFHYQGDEDGELEMICCEIRGSSKSGLLVQGIEVRPKRR</sequence>
<accession>A0A2P6RJB9</accession>
<evidence type="ECO:0000313" key="3">
    <source>
        <dbReference type="EMBL" id="PRQ46532.1"/>
    </source>
</evidence>
<dbReference type="STRING" id="74649.A0A2P6RJB9"/>
<dbReference type="EMBL" id="PDCK01000040">
    <property type="protein sequence ID" value="PRQ46532.1"/>
    <property type="molecule type" value="Genomic_DNA"/>
</dbReference>
<dbReference type="AlphaFoldDB" id="A0A2P6RJB9"/>
<protein>
    <submittedName>
        <fullName evidence="3">Putative phloem protein</fullName>
    </submittedName>
</protein>
<dbReference type="PANTHER" id="PTHR32278:SF111">
    <property type="entry name" value="F-BOX PROTEIN PP2-B12-RELATED"/>
    <property type="match status" value="1"/>
</dbReference>
<feature type="region of interest" description="Disordered" evidence="1">
    <location>
        <begin position="1"/>
        <end position="29"/>
    </location>
</feature>
<dbReference type="CDD" id="cd22162">
    <property type="entry name" value="F-box_AtSKIP3-like"/>
    <property type="match status" value="1"/>
</dbReference>
<dbReference type="Pfam" id="PF00646">
    <property type="entry name" value="F-box"/>
    <property type="match status" value="1"/>
</dbReference>
<dbReference type="Proteomes" id="UP000238479">
    <property type="component" value="Chromosome 2"/>
</dbReference>
<proteinExistence type="predicted"/>